<gene>
    <name evidence="2" type="ORF">ACFOEE_16365</name>
</gene>
<feature type="chain" id="PRO_5046516174" evidence="1">
    <location>
        <begin position="24"/>
        <end position="311"/>
    </location>
</feature>
<evidence type="ECO:0000256" key="1">
    <source>
        <dbReference type="SAM" id="SignalP"/>
    </source>
</evidence>
<comment type="caution">
    <text evidence="2">The sequence shown here is derived from an EMBL/GenBank/DDBJ whole genome shotgun (WGS) entry which is preliminary data.</text>
</comment>
<evidence type="ECO:0000313" key="3">
    <source>
        <dbReference type="Proteomes" id="UP001595453"/>
    </source>
</evidence>
<dbReference type="SUPFAM" id="SSF160104">
    <property type="entry name" value="Acetoacetate decarboxylase-like"/>
    <property type="match status" value="1"/>
</dbReference>
<feature type="signal peptide" evidence="1">
    <location>
        <begin position="1"/>
        <end position="23"/>
    </location>
</feature>
<name>A0ABV7CN44_9GAMM</name>
<organism evidence="2 3">
    <name type="scientific">Pseudoalteromonas fenneropenaei</name>
    <dbReference type="NCBI Taxonomy" id="1737459"/>
    <lineage>
        <taxon>Bacteria</taxon>
        <taxon>Pseudomonadati</taxon>
        <taxon>Pseudomonadota</taxon>
        <taxon>Gammaproteobacteria</taxon>
        <taxon>Alteromonadales</taxon>
        <taxon>Pseudoalteromonadaceae</taxon>
        <taxon>Pseudoalteromonas</taxon>
    </lineage>
</organism>
<dbReference type="Proteomes" id="UP001595453">
    <property type="component" value="Unassembled WGS sequence"/>
</dbReference>
<reference evidence="3" key="1">
    <citation type="journal article" date="2019" name="Int. J. Syst. Evol. Microbiol.">
        <title>The Global Catalogue of Microorganisms (GCM) 10K type strain sequencing project: providing services to taxonomists for standard genome sequencing and annotation.</title>
        <authorList>
            <consortium name="The Broad Institute Genomics Platform"/>
            <consortium name="The Broad Institute Genome Sequencing Center for Infectious Disease"/>
            <person name="Wu L."/>
            <person name="Ma J."/>
        </authorList>
    </citation>
    <scope>NUCLEOTIDE SEQUENCE [LARGE SCALE GENOMIC DNA]</scope>
    <source>
        <strain evidence="3">KCTC 42730</strain>
    </source>
</reference>
<dbReference type="RefSeq" id="WP_377126699.1">
    <property type="nucleotide sequence ID" value="NZ_JBHRSD010000030.1"/>
</dbReference>
<evidence type="ECO:0000313" key="2">
    <source>
        <dbReference type="EMBL" id="MFC3034080.1"/>
    </source>
</evidence>
<dbReference type="Gene3D" id="2.40.400.10">
    <property type="entry name" value="Acetoacetate decarboxylase-like"/>
    <property type="match status" value="1"/>
</dbReference>
<proteinExistence type="predicted"/>
<accession>A0ABV7CN44</accession>
<dbReference type="EMBL" id="JBHRSD010000030">
    <property type="protein sequence ID" value="MFC3034080.1"/>
    <property type="molecule type" value="Genomic_DNA"/>
</dbReference>
<dbReference type="InterPro" id="IPR023375">
    <property type="entry name" value="ADC_dom_sf"/>
</dbReference>
<keyword evidence="3" id="KW-1185">Reference proteome</keyword>
<keyword evidence="1" id="KW-0732">Signal</keyword>
<sequence length="311" mass="34186">MLKSPFFTITLTALTCTSFTSIADETTQTVNNTVVLSDGSAVTLPFHIEGQLTTALLSIIDSKKARRFIDHDDFKPIEIKCDGKGTGQGIGILYFQNITASPVGAYAETVNTFAVQRKGAADLPLPCLSEQASQQEKMNYLLAAQQILVAANEEKMTAAEPLDYAMYNQHLELNNSAAIRAGIEIWGYPKSQAEFNYRIDDQYVDLQVFDEPSGRAILGFTYQRQIGMQTPLLSVGDNVLPQSLLPSPELHAQLSGMLSSTSGWVQPFNGYFWVGHAKSPTAKALRKLRFDPVAVIEYVNVKGTAYPLYSK</sequence>
<protein>
    <submittedName>
        <fullName evidence="2">Uncharacterized protein</fullName>
    </submittedName>
</protein>